<organism evidence="1 2">
    <name type="scientific">Trichogramma kaykai</name>
    <dbReference type="NCBI Taxonomy" id="54128"/>
    <lineage>
        <taxon>Eukaryota</taxon>
        <taxon>Metazoa</taxon>
        <taxon>Ecdysozoa</taxon>
        <taxon>Arthropoda</taxon>
        <taxon>Hexapoda</taxon>
        <taxon>Insecta</taxon>
        <taxon>Pterygota</taxon>
        <taxon>Neoptera</taxon>
        <taxon>Endopterygota</taxon>
        <taxon>Hymenoptera</taxon>
        <taxon>Apocrita</taxon>
        <taxon>Proctotrupomorpha</taxon>
        <taxon>Chalcidoidea</taxon>
        <taxon>Trichogrammatidae</taxon>
        <taxon>Trichogramma</taxon>
    </lineage>
</organism>
<evidence type="ECO:0008006" key="3">
    <source>
        <dbReference type="Google" id="ProtNLM"/>
    </source>
</evidence>
<evidence type="ECO:0000313" key="2">
    <source>
        <dbReference type="Proteomes" id="UP001627154"/>
    </source>
</evidence>
<dbReference type="AlphaFoldDB" id="A0ABD2WPV2"/>
<reference evidence="1 2" key="1">
    <citation type="journal article" date="2024" name="bioRxiv">
        <title>A reference genome for Trichogramma kaykai: A tiny desert-dwelling parasitoid wasp with competing sex-ratio distorters.</title>
        <authorList>
            <person name="Culotta J."/>
            <person name="Lindsey A.R."/>
        </authorList>
    </citation>
    <scope>NUCLEOTIDE SEQUENCE [LARGE SCALE GENOMIC DNA]</scope>
    <source>
        <strain evidence="1 2">KSX58</strain>
    </source>
</reference>
<dbReference type="EMBL" id="JBJJXI010000085">
    <property type="protein sequence ID" value="KAL3395138.1"/>
    <property type="molecule type" value="Genomic_DNA"/>
</dbReference>
<name>A0ABD2WPV2_9HYME</name>
<accession>A0ABD2WPV2</accession>
<proteinExistence type="predicted"/>
<keyword evidence="2" id="KW-1185">Reference proteome</keyword>
<dbReference type="Proteomes" id="UP001627154">
    <property type="component" value="Unassembled WGS sequence"/>
</dbReference>
<sequence>MLEEICTYEKTVELVGIVNDVVMKNNLLTFCLKNNDDIVQVNLWDTDIINSNKSKLITGNIIHIDSGFARPKNERNSKGTGNHDISIMSNTIITVLKSSSEKYVRPKINKDQQCALSDALKVNGTIEITAFIKNHIAKTSLPNNVINQGSITDGTYKLEVRMPLIYNMDEFVEGTEVSVIGNIQYSSCNMPYLWISHKEDVIIKNAKNTMDKIKLIKGNKMLKRPLDESTN</sequence>
<protein>
    <recommendedName>
        <fullName evidence="3">OB domain-containing protein</fullName>
    </recommendedName>
</protein>
<comment type="caution">
    <text evidence="1">The sequence shown here is derived from an EMBL/GenBank/DDBJ whole genome shotgun (WGS) entry which is preliminary data.</text>
</comment>
<evidence type="ECO:0000313" key="1">
    <source>
        <dbReference type="EMBL" id="KAL3395138.1"/>
    </source>
</evidence>
<gene>
    <name evidence="1" type="ORF">TKK_010750</name>
</gene>